<dbReference type="RefSeq" id="XP_025374964.1">
    <property type="nucleotide sequence ID" value="XM_025522595.1"/>
</dbReference>
<dbReference type="EMBL" id="KZ819639">
    <property type="protein sequence ID" value="PWN87766.1"/>
    <property type="molecule type" value="Genomic_DNA"/>
</dbReference>
<organism evidence="5 6">
    <name type="scientific">Acaromyces ingoldii</name>
    <dbReference type="NCBI Taxonomy" id="215250"/>
    <lineage>
        <taxon>Eukaryota</taxon>
        <taxon>Fungi</taxon>
        <taxon>Dikarya</taxon>
        <taxon>Basidiomycota</taxon>
        <taxon>Ustilaginomycotina</taxon>
        <taxon>Exobasidiomycetes</taxon>
        <taxon>Exobasidiales</taxon>
        <taxon>Cryptobasidiaceae</taxon>
        <taxon>Acaromyces</taxon>
    </lineage>
</organism>
<evidence type="ECO:0000313" key="5">
    <source>
        <dbReference type="EMBL" id="PWN87766.1"/>
    </source>
</evidence>
<dbReference type="InterPro" id="IPR012677">
    <property type="entry name" value="Nucleotide-bd_a/b_plait_sf"/>
</dbReference>
<dbReference type="Gene3D" id="3.30.70.330">
    <property type="match status" value="1"/>
</dbReference>
<dbReference type="OrthoDB" id="6159137at2759"/>
<feature type="region of interest" description="Disordered" evidence="3">
    <location>
        <begin position="293"/>
        <end position="366"/>
    </location>
</feature>
<dbReference type="InterPro" id="IPR035979">
    <property type="entry name" value="RBD_domain_sf"/>
</dbReference>
<feature type="compositionally biased region" description="Low complexity" evidence="3">
    <location>
        <begin position="198"/>
        <end position="214"/>
    </location>
</feature>
<evidence type="ECO:0000256" key="1">
    <source>
        <dbReference type="ARBA" id="ARBA00022884"/>
    </source>
</evidence>
<dbReference type="GO" id="GO:0003729">
    <property type="term" value="F:mRNA binding"/>
    <property type="evidence" value="ECO:0007669"/>
    <property type="project" value="TreeGrafter"/>
</dbReference>
<feature type="compositionally biased region" description="Low complexity" evidence="3">
    <location>
        <begin position="295"/>
        <end position="308"/>
    </location>
</feature>
<dbReference type="PANTHER" id="PTHR19965">
    <property type="entry name" value="RNA AND EXPORT FACTOR BINDING PROTEIN"/>
    <property type="match status" value="1"/>
</dbReference>
<dbReference type="Proteomes" id="UP000245768">
    <property type="component" value="Unassembled WGS sequence"/>
</dbReference>
<dbReference type="PROSITE" id="PS50102">
    <property type="entry name" value="RRM"/>
    <property type="match status" value="1"/>
</dbReference>
<keyword evidence="6" id="KW-1185">Reference proteome</keyword>
<evidence type="ECO:0000259" key="4">
    <source>
        <dbReference type="PROSITE" id="PS50102"/>
    </source>
</evidence>
<dbReference type="InterPro" id="IPR051229">
    <property type="entry name" value="ALYREF_mRNA_export"/>
</dbReference>
<evidence type="ECO:0000256" key="2">
    <source>
        <dbReference type="PROSITE-ProRule" id="PRU00176"/>
    </source>
</evidence>
<dbReference type="InterPro" id="IPR000504">
    <property type="entry name" value="RRM_dom"/>
</dbReference>
<dbReference type="SUPFAM" id="SSF54928">
    <property type="entry name" value="RNA-binding domain, RBD"/>
    <property type="match status" value="1"/>
</dbReference>
<feature type="compositionally biased region" description="Basic residues" evidence="3">
    <location>
        <begin position="348"/>
        <end position="360"/>
    </location>
</feature>
<evidence type="ECO:0000256" key="3">
    <source>
        <dbReference type="SAM" id="MobiDB-lite"/>
    </source>
</evidence>
<sequence>MASRGSSGSGAAIGGGGGGGGRGGRRQQPRIASGARAAPYARPESSGMASRDAWKGDEARARQDAAKQWPPNQISILGRSGPTWVVVSNLLKGTSADDIAETFRAFGEIEDIVPRPAPSENHPSVAYEVAFTKRAAADEAIHKLDKALADGRLLSVSLRPRAEGAIDFDRPRTNPAAATTAAAAVPAPAAQRKPDLFAQQPPRGPRAQQQQQQPSLNTGKELFGKELFAGNGSRNGHGAPSSNARRLAAAQQGARVGTAVGKSGPRKAPAGTAPSLQSRLMTAQELQALQKRQAKAAAAASSSKGGAKAKAENPLAKRIGGLPLAMRLSEGAPKSDQHGTSSAAAAAAKKRKRPVKKTKKTAMDLD</sequence>
<dbReference type="STRING" id="215250.A0A316YFB3"/>
<dbReference type="InParanoid" id="A0A316YFB3"/>
<feature type="region of interest" description="Disordered" evidence="3">
    <location>
        <begin position="183"/>
        <end position="215"/>
    </location>
</feature>
<dbReference type="CDD" id="cd00590">
    <property type="entry name" value="RRM_SF"/>
    <property type="match status" value="1"/>
</dbReference>
<protein>
    <recommendedName>
        <fullName evidence="4">RRM domain-containing protein</fullName>
    </recommendedName>
</protein>
<dbReference type="Pfam" id="PF00076">
    <property type="entry name" value="RRM_1"/>
    <property type="match status" value="1"/>
</dbReference>
<feature type="compositionally biased region" description="Basic and acidic residues" evidence="3">
    <location>
        <begin position="52"/>
        <end position="65"/>
    </location>
</feature>
<feature type="region of interest" description="Disordered" evidence="3">
    <location>
        <begin position="1"/>
        <end position="74"/>
    </location>
</feature>
<dbReference type="AlphaFoldDB" id="A0A316YFB3"/>
<proteinExistence type="predicted"/>
<gene>
    <name evidence="5" type="ORF">FA10DRAFT_269060</name>
</gene>
<feature type="region of interest" description="Disordered" evidence="3">
    <location>
        <begin position="227"/>
        <end position="280"/>
    </location>
</feature>
<dbReference type="GeneID" id="37044511"/>
<accession>A0A316YFB3</accession>
<feature type="compositionally biased region" description="Gly residues" evidence="3">
    <location>
        <begin position="7"/>
        <end position="22"/>
    </location>
</feature>
<reference evidence="5 6" key="1">
    <citation type="journal article" date="2018" name="Mol. Biol. Evol.">
        <title>Broad Genomic Sampling Reveals a Smut Pathogenic Ancestry of the Fungal Clade Ustilaginomycotina.</title>
        <authorList>
            <person name="Kijpornyongpan T."/>
            <person name="Mondo S.J."/>
            <person name="Barry K."/>
            <person name="Sandor L."/>
            <person name="Lee J."/>
            <person name="Lipzen A."/>
            <person name="Pangilinan J."/>
            <person name="LaButti K."/>
            <person name="Hainaut M."/>
            <person name="Henrissat B."/>
            <person name="Grigoriev I.V."/>
            <person name="Spatafora J.W."/>
            <person name="Aime M.C."/>
        </authorList>
    </citation>
    <scope>NUCLEOTIDE SEQUENCE [LARGE SCALE GENOMIC DNA]</scope>
    <source>
        <strain evidence="5 6">MCA 4198</strain>
    </source>
</reference>
<feature type="domain" description="RRM" evidence="4">
    <location>
        <begin position="83"/>
        <end position="161"/>
    </location>
</feature>
<evidence type="ECO:0000313" key="6">
    <source>
        <dbReference type="Proteomes" id="UP000245768"/>
    </source>
</evidence>
<dbReference type="GO" id="GO:0005634">
    <property type="term" value="C:nucleus"/>
    <property type="evidence" value="ECO:0007669"/>
    <property type="project" value="TreeGrafter"/>
</dbReference>
<keyword evidence="1 2" id="KW-0694">RNA-binding</keyword>
<name>A0A316YFB3_9BASI</name>
<dbReference type="PANTHER" id="PTHR19965:SF82">
    <property type="entry name" value="THO COMPLEX SUBUNIT 4"/>
    <property type="match status" value="1"/>
</dbReference>
<feature type="compositionally biased region" description="Low complexity" evidence="3">
    <location>
        <begin position="244"/>
        <end position="255"/>
    </location>
</feature>